<dbReference type="Proteomes" id="UP000693970">
    <property type="component" value="Unassembled WGS sequence"/>
</dbReference>
<name>A0A9K3PYK9_9STRA</name>
<dbReference type="InterPro" id="IPR018997">
    <property type="entry name" value="PUB_domain"/>
</dbReference>
<dbReference type="SMART" id="SM00213">
    <property type="entry name" value="UBQ"/>
    <property type="match status" value="1"/>
</dbReference>
<feature type="compositionally biased region" description="Low complexity" evidence="1">
    <location>
        <begin position="239"/>
        <end position="249"/>
    </location>
</feature>
<organism evidence="3 4">
    <name type="scientific">Nitzschia inconspicua</name>
    <dbReference type="NCBI Taxonomy" id="303405"/>
    <lineage>
        <taxon>Eukaryota</taxon>
        <taxon>Sar</taxon>
        <taxon>Stramenopiles</taxon>
        <taxon>Ochrophyta</taxon>
        <taxon>Bacillariophyta</taxon>
        <taxon>Bacillariophyceae</taxon>
        <taxon>Bacillariophycidae</taxon>
        <taxon>Bacillariales</taxon>
        <taxon>Bacillariaceae</taxon>
        <taxon>Nitzschia</taxon>
    </lineage>
</organism>
<dbReference type="Pfam" id="PF00240">
    <property type="entry name" value="ubiquitin"/>
    <property type="match status" value="1"/>
</dbReference>
<dbReference type="PROSITE" id="PS50053">
    <property type="entry name" value="UBIQUITIN_2"/>
    <property type="match status" value="1"/>
</dbReference>
<reference evidence="3" key="1">
    <citation type="journal article" date="2021" name="Sci. Rep.">
        <title>Diploid genomic architecture of Nitzschia inconspicua, an elite biomass production diatom.</title>
        <authorList>
            <person name="Oliver A."/>
            <person name="Podell S."/>
            <person name="Pinowska A."/>
            <person name="Traller J.C."/>
            <person name="Smith S.R."/>
            <person name="McClure R."/>
            <person name="Beliaev A."/>
            <person name="Bohutskyi P."/>
            <person name="Hill E.A."/>
            <person name="Rabines A."/>
            <person name="Zheng H."/>
            <person name="Allen L.Z."/>
            <person name="Kuo A."/>
            <person name="Grigoriev I.V."/>
            <person name="Allen A.E."/>
            <person name="Hazlebeck D."/>
            <person name="Allen E.E."/>
        </authorList>
    </citation>
    <scope>NUCLEOTIDE SEQUENCE</scope>
    <source>
        <strain evidence="3">Hildebrandi</strain>
    </source>
</reference>
<evidence type="ECO:0000313" key="3">
    <source>
        <dbReference type="EMBL" id="KAG7364060.1"/>
    </source>
</evidence>
<evidence type="ECO:0000259" key="2">
    <source>
        <dbReference type="PROSITE" id="PS50053"/>
    </source>
</evidence>
<dbReference type="CDD" id="cd17039">
    <property type="entry name" value="Ubl_ubiquitin_like"/>
    <property type="match status" value="1"/>
</dbReference>
<keyword evidence="4" id="KW-1185">Reference proteome</keyword>
<accession>A0A9K3PYK9</accession>
<feature type="domain" description="Ubiquitin-like" evidence="2">
    <location>
        <begin position="1"/>
        <end position="77"/>
    </location>
</feature>
<feature type="compositionally biased region" description="Low complexity" evidence="1">
    <location>
        <begin position="120"/>
        <end position="131"/>
    </location>
</feature>
<reference evidence="3" key="2">
    <citation type="submission" date="2021-04" db="EMBL/GenBank/DDBJ databases">
        <authorList>
            <person name="Podell S."/>
        </authorList>
    </citation>
    <scope>NUCLEOTIDE SEQUENCE</scope>
    <source>
        <strain evidence="3">Hildebrandi</strain>
    </source>
</reference>
<dbReference type="GO" id="GO:0005737">
    <property type="term" value="C:cytoplasm"/>
    <property type="evidence" value="ECO:0007669"/>
    <property type="project" value="TreeGrafter"/>
</dbReference>
<evidence type="ECO:0000313" key="4">
    <source>
        <dbReference type="Proteomes" id="UP000693970"/>
    </source>
</evidence>
<dbReference type="PANTHER" id="PTHR23153">
    <property type="entry name" value="UBX-RELATED"/>
    <property type="match status" value="1"/>
</dbReference>
<feature type="region of interest" description="Disordered" evidence="1">
    <location>
        <begin position="109"/>
        <end position="131"/>
    </location>
</feature>
<dbReference type="EMBL" id="JAGRRH010000009">
    <property type="protein sequence ID" value="KAG7364060.1"/>
    <property type="molecule type" value="Genomic_DNA"/>
</dbReference>
<comment type="caution">
    <text evidence="3">The sequence shown here is derived from an EMBL/GenBank/DDBJ whole genome shotgun (WGS) entry which is preliminary data.</text>
</comment>
<dbReference type="AlphaFoldDB" id="A0A9K3PYK9"/>
<feature type="region of interest" description="Disordered" evidence="1">
    <location>
        <begin position="237"/>
        <end position="271"/>
    </location>
</feature>
<feature type="region of interest" description="Disordered" evidence="1">
    <location>
        <begin position="391"/>
        <end position="418"/>
    </location>
</feature>
<dbReference type="SMART" id="SM00580">
    <property type="entry name" value="PUG"/>
    <property type="match status" value="1"/>
</dbReference>
<feature type="compositionally biased region" description="Polar residues" evidence="1">
    <location>
        <begin position="250"/>
        <end position="262"/>
    </location>
</feature>
<sequence>MQVFCTITAKNGERVPIEVSDDVTPTMLRQQVSTATKIPLVQLRLIFRGRMIKDDDTKLAVEEYKLEPDCVLHCMGKPEETTTTTTTSINVPTTPVNSFATASTMVSSAASVPPTPPPTVATTAGTVSTGPPPTTVVSAAIVRLRQNNPPSIYETALTTLDKILKNIVTHPMEEKYRKVKRQNPAFSKRLGGLVGGHDCMLAVGFTVETDADGAEIYQLHASAEQWPKLVQAKTEISNAAEQAKQQQQQLHTTFSATGPGTNSSSPFGASAAPGGLPPGMIPPPMDPAMRNAMSQMFANPQALQATLQNPMIQQMMQNNPNVTPMMRQQIETIANNPAMIDQIAQQMQNPVMRAQIEAMMAADGARTGIPGFMPNASMGGNANPSGTITTTTTTTTTTVPRQAVPPPQGNDQDQTEEEMIAEAIRRSLEES</sequence>
<dbReference type="PANTHER" id="PTHR23153:SF38">
    <property type="entry name" value="UBX DOMAIN-CONTAINING PROTEIN 6"/>
    <property type="match status" value="1"/>
</dbReference>
<dbReference type="CDD" id="cd09212">
    <property type="entry name" value="PUB"/>
    <property type="match status" value="1"/>
</dbReference>
<protein>
    <submittedName>
        <fullName evidence="3">PUB domain containing protein</fullName>
    </submittedName>
</protein>
<evidence type="ECO:0000256" key="1">
    <source>
        <dbReference type="SAM" id="MobiDB-lite"/>
    </source>
</evidence>
<gene>
    <name evidence="3" type="ORF">IV203_037262</name>
</gene>
<dbReference type="Pfam" id="PF09409">
    <property type="entry name" value="PUB"/>
    <property type="match status" value="1"/>
</dbReference>
<proteinExistence type="predicted"/>
<dbReference type="InterPro" id="IPR000626">
    <property type="entry name" value="Ubiquitin-like_dom"/>
</dbReference>
<dbReference type="OrthoDB" id="47788at2759"/>